<dbReference type="SMR" id="A0A8T3AWF3"/>
<name>A0A8T3AWF3_DENNO</name>
<evidence type="ECO:0000259" key="2">
    <source>
        <dbReference type="PROSITE" id="PS50053"/>
    </source>
</evidence>
<gene>
    <name evidence="3" type="ORF">KFK09_019331</name>
</gene>
<organism evidence="3 4">
    <name type="scientific">Dendrobium nobile</name>
    <name type="common">Orchid</name>
    <dbReference type="NCBI Taxonomy" id="94219"/>
    <lineage>
        <taxon>Eukaryota</taxon>
        <taxon>Viridiplantae</taxon>
        <taxon>Streptophyta</taxon>
        <taxon>Embryophyta</taxon>
        <taxon>Tracheophyta</taxon>
        <taxon>Spermatophyta</taxon>
        <taxon>Magnoliopsida</taxon>
        <taxon>Liliopsida</taxon>
        <taxon>Asparagales</taxon>
        <taxon>Orchidaceae</taxon>
        <taxon>Epidendroideae</taxon>
        <taxon>Malaxideae</taxon>
        <taxon>Dendrobiinae</taxon>
        <taxon>Dendrobium</taxon>
    </lineage>
</organism>
<keyword evidence="4" id="KW-1185">Reference proteome</keyword>
<protein>
    <recommendedName>
        <fullName evidence="2">Ubiquitin-like domain-containing protein</fullName>
    </recommendedName>
</protein>
<dbReference type="Pfam" id="PF00240">
    <property type="entry name" value="ubiquitin"/>
    <property type="match status" value="1"/>
</dbReference>
<dbReference type="InterPro" id="IPR050158">
    <property type="entry name" value="Ubiquitin_ubiquitin-like"/>
</dbReference>
<dbReference type="InterPro" id="IPR019956">
    <property type="entry name" value="Ubiquitin_dom"/>
</dbReference>
<evidence type="ECO:0000256" key="1">
    <source>
        <dbReference type="ARBA" id="ARBA00022499"/>
    </source>
</evidence>
<comment type="caution">
    <text evidence="3">The sequence shown here is derived from an EMBL/GenBank/DDBJ whole genome shotgun (WGS) entry which is preliminary data.</text>
</comment>
<sequence>MLMAKLYQHQLKSLIMKMQIFVKPPKGNRFILQVEPSETIYNIKVMIKDKQGIRIDKQRLIYARKELEDGRTLAYYNIQKDNTIYLVVCLQGGMTSKNYVGGAFLIL</sequence>
<reference evidence="3" key="1">
    <citation type="journal article" date="2022" name="Front. Genet.">
        <title>Chromosome-Scale Assembly of the Dendrobium nobile Genome Provides Insights Into the Molecular Mechanism of the Biosynthesis of the Medicinal Active Ingredient of Dendrobium.</title>
        <authorList>
            <person name="Xu Q."/>
            <person name="Niu S.-C."/>
            <person name="Li K.-L."/>
            <person name="Zheng P.-J."/>
            <person name="Zhang X.-J."/>
            <person name="Jia Y."/>
            <person name="Liu Y."/>
            <person name="Niu Y.-X."/>
            <person name="Yu L.-H."/>
            <person name="Chen D.-F."/>
            <person name="Zhang G.-Q."/>
        </authorList>
    </citation>
    <scope>NUCLEOTIDE SEQUENCE</scope>
    <source>
        <tissue evidence="3">Leaf</tissue>
    </source>
</reference>
<keyword evidence="1" id="KW-1017">Isopeptide bond</keyword>
<dbReference type="Gene3D" id="3.10.20.90">
    <property type="entry name" value="Phosphatidylinositol 3-kinase Catalytic Subunit, Chain A, domain 1"/>
    <property type="match status" value="1"/>
</dbReference>
<dbReference type="PROSITE" id="PS50053">
    <property type="entry name" value="UBIQUITIN_2"/>
    <property type="match status" value="1"/>
</dbReference>
<dbReference type="InterPro" id="IPR000626">
    <property type="entry name" value="Ubiquitin-like_dom"/>
</dbReference>
<feature type="domain" description="Ubiquitin-like" evidence="2">
    <location>
        <begin position="18"/>
        <end position="93"/>
    </location>
</feature>
<dbReference type="EMBL" id="JAGYWB010000014">
    <property type="protein sequence ID" value="KAI0498445.1"/>
    <property type="molecule type" value="Genomic_DNA"/>
</dbReference>
<dbReference type="OrthoDB" id="428577at2759"/>
<dbReference type="PANTHER" id="PTHR10666">
    <property type="entry name" value="UBIQUITIN"/>
    <property type="match status" value="1"/>
</dbReference>
<dbReference type="GO" id="GO:0003729">
    <property type="term" value="F:mRNA binding"/>
    <property type="evidence" value="ECO:0007669"/>
    <property type="project" value="UniProtKB-ARBA"/>
</dbReference>
<dbReference type="AlphaFoldDB" id="A0A8T3AWF3"/>
<accession>A0A8T3AWF3</accession>
<proteinExistence type="predicted"/>
<evidence type="ECO:0000313" key="3">
    <source>
        <dbReference type="EMBL" id="KAI0498445.1"/>
    </source>
</evidence>
<evidence type="ECO:0000313" key="4">
    <source>
        <dbReference type="Proteomes" id="UP000829196"/>
    </source>
</evidence>
<dbReference type="SMART" id="SM00213">
    <property type="entry name" value="UBQ"/>
    <property type="match status" value="1"/>
</dbReference>
<dbReference type="FunFam" id="3.10.20.90:FF:000222">
    <property type="entry name" value="Polyubiquitin 5"/>
    <property type="match status" value="1"/>
</dbReference>
<dbReference type="SUPFAM" id="SSF54236">
    <property type="entry name" value="Ubiquitin-like"/>
    <property type="match status" value="1"/>
</dbReference>
<dbReference type="Proteomes" id="UP000829196">
    <property type="component" value="Unassembled WGS sequence"/>
</dbReference>
<dbReference type="InterPro" id="IPR029071">
    <property type="entry name" value="Ubiquitin-like_domsf"/>
</dbReference>
<dbReference type="PRINTS" id="PR00348">
    <property type="entry name" value="UBIQUITIN"/>
</dbReference>